<dbReference type="PROSITE" id="PS51257">
    <property type="entry name" value="PROKAR_LIPOPROTEIN"/>
    <property type="match status" value="1"/>
</dbReference>
<keyword evidence="4" id="KW-1185">Reference proteome</keyword>
<protein>
    <recommendedName>
        <fullName evidence="5">Right handed beta helix domain-containing protein</fullName>
    </recommendedName>
</protein>
<dbReference type="InterPro" id="IPR011050">
    <property type="entry name" value="Pectin_lyase_fold/virulence"/>
</dbReference>
<reference evidence="3 4" key="1">
    <citation type="submission" date="2018-03" db="EMBL/GenBank/DDBJ databases">
        <title>Draft Genome Sequences of the Obligatory Marine Myxobacteria Enhygromyxa salina SWB005.</title>
        <authorList>
            <person name="Poehlein A."/>
            <person name="Moghaddam J.A."/>
            <person name="Harms H."/>
            <person name="Alanjari M."/>
            <person name="Koenig G.M."/>
            <person name="Daniel R."/>
            <person name="Schaeberle T.F."/>
        </authorList>
    </citation>
    <scope>NUCLEOTIDE SEQUENCE [LARGE SCALE GENOMIC DNA]</scope>
    <source>
        <strain evidence="3 4">SWB005</strain>
    </source>
</reference>
<dbReference type="Gene3D" id="2.160.20.10">
    <property type="entry name" value="Single-stranded right-handed beta-helix, Pectin lyase-like"/>
    <property type="match status" value="1"/>
</dbReference>
<feature type="region of interest" description="Disordered" evidence="1">
    <location>
        <begin position="97"/>
        <end position="116"/>
    </location>
</feature>
<feature type="compositionally biased region" description="Acidic residues" evidence="1">
    <location>
        <begin position="98"/>
        <end position="107"/>
    </location>
</feature>
<evidence type="ECO:0000256" key="1">
    <source>
        <dbReference type="SAM" id="MobiDB-lite"/>
    </source>
</evidence>
<feature type="chain" id="PRO_5015771346" description="Right handed beta helix domain-containing protein" evidence="2">
    <location>
        <begin position="22"/>
        <end position="503"/>
    </location>
</feature>
<dbReference type="EMBL" id="PVNK01000068">
    <property type="protein sequence ID" value="PRQ03828.1"/>
    <property type="molecule type" value="Genomic_DNA"/>
</dbReference>
<gene>
    <name evidence="3" type="ORF">ENSA5_11970</name>
</gene>
<keyword evidence="2" id="KW-0732">Signal</keyword>
<feature type="signal peptide" evidence="2">
    <location>
        <begin position="1"/>
        <end position="21"/>
    </location>
</feature>
<feature type="region of interest" description="Disordered" evidence="1">
    <location>
        <begin position="468"/>
        <end position="503"/>
    </location>
</feature>
<evidence type="ECO:0008006" key="5">
    <source>
        <dbReference type="Google" id="ProtNLM"/>
    </source>
</evidence>
<dbReference type="AlphaFoldDB" id="A0A2S9YFD4"/>
<organism evidence="3 4">
    <name type="scientific">Enhygromyxa salina</name>
    <dbReference type="NCBI Taxonomy" id="215803"/>
    <lineage>
        <taxon>Bacteria</taxon>
        <taxon>Pseudomonadati</taxon>
        <taxon>Myxococcota</taxon>
        <taxon>Polyangia</taxon>
        <taxon>Nannocystales</taxon>
        <taxon>Nannocystaceae</taxon>
        <taxon>Enhygromyxa</taxon>
    </lineage>
</organism>
<sequence>MFKQSMLVLCVGFSLGFVASACVTSEPNPEHCRYDQGDRSCAQRYGEARGFCTSAACDASSEEFYGCVAEQPAADCHYPCGGNEDATIGDWCLTAGDGDGDTPEGEGEGDKDGDTGDGDAACVGPADCTDDAAPFCDPNTGACVGCDGTDDPDGACAEFDPQLPVCLADACVACTEAKAQLCVGLTPVCDPQSHACVGCSAHDQCPDSACHLAVGSCFDPAAVVHVDGDFDCGDGEGSAAKPYCDLSDALDEVGDEALIILHERAGLDPYEESNEVDSTIAIFAAEGERPILEGTGDPGVVPIAVTDSGVLYLRGVEIAGTQNDGRGLDIDGGQAWVEQCRIVNNNGGGVRVDDGGTLSIANSFVGGATFNEVAIEVVEGAASVVYTTLAAGSGDSRAFVCTEGSDSTIRNSIVVSLVEQAEIDCPNLDLVDTLTEASSGVDFDGSWFVDFQEGDFHLDPDSYPSEISTAATWRSGDPCTDIDGATRPTADPTPDFAGADRLP</sequence>
<dbReference type="RefSeq" id="WP_181197426.1">
    <property type="nucleotide sequence ID" value="NZ_PVNK01000068.1"/>
</dbReference>
<comment type="caution">
    <text evidence="3">The sequence shown here is derived from an EMBL/GenBank/DDBJ whole genome shotgun (WGS) entry which is preliminary data.</text>
</comment>
<dbReference type="InterPro" id="IPR012334">
    <property type="entry name" value="Pectin_lyas_fold"/>
</dbReference>
<evidence type="ECO:0000256" key="2">
    <source>
        <dbReference type="SAM" id="SignalP"/>
    </source>
</evidence>
<dbReference type="SUPFAM" id="SSF51126">
    <property type="entry name" value="Pectin lyase-like"/>
    <property type="match status" value="1"/>
</dbReference>
<evidence type="ECO:0000313" key="4">
    <source>
        <dbReference type="Proteomes" id="UP000237968"/>
    </source>
</evidence>
<proteinExistence type="predicted"/>
<evidence type="ECO:0000313" key="3">
    <source>
        <dbReference type="EMBL" id="PRQ03828.1"/>
    </source>
</evidence>
<accession>A0A2S9YFD4</accession>
<name>A0A2S9YFD4_9BACT</name>
<dbReference type="Proteomes" id="UP000237968">
    <property type="component" value="Unassembled WGS sequence"/>
</dbReference>